<evidence type="ECO:0000313" key="1">
    <source>
        <dbReference type="EMBL" id="QIX02164.1"/>
    </source>
</evidence>
<accession>A0A6H0Y571</accession>
<dbReference type="Proteomes" id="UP000503462">
    <property type="component" value="Chromosome 5"/>
</dbReference>
<protein>
    <submittedName>
        <fullName evidence="1">Uncharacterized protein</fullName>
    </submittedName>
</protein>
<dbReference type="EMBL" id="CP051143">
    <property type="protein sequence ID" value="QIX02164.1"/>
    <property type="molecule type" value="Genomic_DNA"/>
</dbReference>
<dbReference type="AlphaFoldDB" id="A0A6H0Y571"/>
<organism evidence="1 2">
    <name type="scientific">Peltaster fructicola</name>
    <dbReference type="NCBI Taxonomy" id="286661"/>
    <lineage>
        <taxon>Eukaryota</taxon>
        <taxon>Fungi</taxon>
        <taxon>Dikarya</taxon>
        <taxon>Ascomycota</taxon>
        <taxon>Pezizomycotina</taxon>
        <taxon>Dothideomycetes</taxon>
        <taxon>Dothideomycetes incertae sedis</taxon>
        <taxon>Peltaster</taxon>
    </lineage>
</organism>
<reference evidence="1 2" key="1">
    <citation type="journal article" date="2016" name="Sci. Rep.">
        <title>Peltaster fructicola genome reveals evolution from an invasive phytopathogen to an ectophytic parasite.</title>
        <authorList>
            <person name="Xu C."/>
            <person name="Chen H."/>
            <person name="Gleason M.L."/>
            <person name="Xu J.R."/>
            <person name="Liu H."/>
            <person name="Zhang R."/>
            <person name="Sun G."/>
        </authorList>
    </citation>
    <scope>NUCLEOTIDE SEQUENCE [LARGE SCALE GENOMIC DNA]</scope>
    <source>
        <strain evidence="1 2">LNHT1506</strain>
    </source>
</reference>
<gene>
    <name evidence="1" type="ORF">AMS68_007681</name>
</gene>
<keyword evidence="2" id="KW-1185">Reference proteome</keyword>
<proteinExistence type="predicted"/>
<sequence length="176" mass="19776">MPTSSTSSTTAVGSPTQDDSSIGSYTLMSYAQACETLHQENKRYQELNPAMNTSLRGDEQDYRNAAAQVLAELNDGSYVNDCSCGYSSSLFAALDEMVEELVESSHWIKRVDVHGVVLYIHSASERQTTVVEYLNSRGVAHFQAYFDRFLHDRASAIKRARVVMRELPPAWRRERA</sequence>
<name>A0A6H0Y571_9PEZI</name>
<evidence type="ECO:0000313" key="2">
    <source>
        <dbReference type="Proteomes" id="UP000503462"/>
    </source>
</evidence>